<evidence type="ECO:0000313" key="2">
    <source>
        <dbReference type="EMBL" id="MCZ4222391.1"/>
    </source>
</evidence>
<accession>A0ABT4KUG4</accession>
<keyword evidence="3" id="KW-1185">Reference proteome</keyword>
<dbReference type="InterPro" id="IPR010333">
    <property type="entry name" value="VirJ"/>
</dbReference>
<feature type="domain" description="Bacterial virulence" evidence="1">
    <location>
        <begin position="54"/>
        <end position="237"/>
    </location>
</feature>
<dbReference type="SUPFAM" id="SSF53474">
    <property type="entry name" value="alpha/beta-Hydrolases"/>
    <property type="match status" value="1"/>
</dbReference>
<reference evidence="2" key="1">
    <citation type="submission" date="2022-12" db="EMBL/GenBank/DDBJ databases">
        <title>Genome sequence of SJ11.</title>
        <authorList>
            <person name="Woo H."/>
        </authorList>
    </citation>
    <scope>NUCLEOTIDE SEQUENCE</scope>
    <source>
        <strain evidence="2">SJ11</strain>
    </source>
</reference>
<dbReference type="RefSeq" id="WP_269414193.1">
    <property type="nucleotide sequence ID" value="NZ_JAPWGL010000001.1"/>
</dbReference>
<dbReference type="EMBL" id="JAPWGL010000001">
    <property type="protein sequence ID" value="MCZ4222391.1"/>
    <property type="molecule type" value="Genomic_DNA"/>
</dbReference>
<dbReference type="InterPro" id="IPR029058">
    <property type="entry name" value="AB_hydrolase_fold"/>
</dbReference>
<comment type="caution">
    <text evidence="2">The sequence shown here is derived from an EMBL/GenBank/DDBJ whole genome shotgun (WGS) entry which is preliminary data.</text>
</comment>
<dbReference type="Proteomes" id="UP001144341">
    <property type="component" value="Unassembled WGS sequence"/>
</dbReference>
<organism evidence="2 3">
    <name type="scientific">Pedobacter rhodius</name>
    <dbReference type="NCBI Taxonomy" id="3004098"/>
    <lineage>
        <taxon>Bacteria</taxon>
        <taxon>Pseudomonadati</taxon>
        <taxon>Bacteroidota</taxon>
        <taxon>Sphingobacteriia</taxon>
        <taxon>Sphingobacteriales</taxon>
        <taxon>Sphingobacteriaceae</taxon>
        <taxon>Pedobacter</taxon>
    </lineage>
</organism>
<gene>
    <name evidence="2" type="ORF">O0931_03680</name>
</gene>
<dbReference type="PROSITE" id="PS51257">
    <property type="entry name" value="PROKAR_LIPOPROTEIN"/>
    <property type="match status" value="1"/>
</dbReference>
<dbReference type="Gene3D" id="3.40.50.1820">
    <property type="entry name" value="alpha/beta hydrolase"/>
    <property type="match status" value="1"/>
</dbReference>
<sequence length="238" mass="27468">MIKLCLVSLICLFLLSSCVLFKKNRIHEHNGIEKTEFNLPVIIYPAKNVSSKKLLIFLSGDGGWIKFEDELSVKFAENGFQTIGINARSYFWKQKTPAQTATDMLLLIRKYAFKYKTNQIYFCGYSFGADVLPFIYNRLPFRAKNHVKALEMLSPFATTDFMVHFSDLTNISDDNYPYKVDKEVEKLSLPVYCFYGTDEDDKPLSKIAQKNFHLDSLSGNHHYHEAEYTKIIAALLKQ</sequence>
<evidence type="ECO:0000259" key="1">
    <source>
        <dbReference type="Pfam" id="PF06057"/>
    </source>
</evidence>
<evidence type="ECO:0000313" key="3">
    <source>
        <dbReference type="Proteomes" id="UP001144341"/>
    </source>
</evidence>
<proteinExistence type="predicted"/>
<name>A0ABT4KUG4_9SPHI</name>
<dbReference type="Pfam" id="PF06057">
    <property type="entry name" value="VirJ"/>
    <property type="match status" value="1"/>
</dbReference>
<protein>
    <recommendedName>
        <fullName evidence="1">Bacterial virulence domain-containing protein</fullName>
    </recommendedName>
</protein>